<organism evidence="1 2">
    <name type="scientific">Candidatus Kaiserbacteria bacterium GWA2_50_9</name>
    <dbReference type="NCBI Taxonomy" id="1798474"/>
    <lineage>
        <taxon>Bacteria</taxon>
        <taxon>Candidatus Kaiseribacteriota</taxon>
    </lineage>
</organism>
<protein>
    <submittedName>
        <fullName evidence="1">Uncharacterized protein</fullName>
    </submittedName>
</protein>
<proteinExistence type="predicted"/>
<name>A0A1F6BTJ6_9BACT</name>
<dbReference type="EMBL" id="MFKN01000035">
    <property type="protein sequence ID" value="OGG40246.1"/>
    <property type="molecule type" value="Genomic_DNA"/>
</dbReference>
<dbReference type="AlphaFoldDB" id="A0A1F6BTJ6"/>
<dbReference type="STRING" id="1798474.A2118_03765"/>
<reference evidence="1 2" key="1">
    <citation type="journal article" date="2016" name="Nat. Commun.">
        <title>Thousands of microbial genomes shed light on interconnected biogeochemical processes in an aquifer system.</title>
        <authorList>
            <person name="Anantharaman K."/>
            <person name="Brown C.T."/>
            <person name="Hug L.A."/>
            <person name="Sharon I."/>
            <person name="Castelle C.J."/>
            <person name="Probst A.J."/>
            <person name="Thomas B.C."/>
            <person name="Singh A."/>
            <person name="Wilkins M.J."/>
            <person name="Karaoz U."/>
            <person name="Brodie E.L."/>
            <person name="Williams K.H."/>
            <person name="Hubbard S.S."/>
            <person name="Banfield J.F."/>
        </authorList>
    </citation>
    <scope>NUCLEOTIDE SEQUENCE [LARGE SCALE GENOMIC DNA]</scope>
</reference>
<accession>A0A1F6BTJ6</accession>
<gene>
    <name evidence="1" type="ORF">A2118_03765</name>
</gene>
<sequence length="62" mass="6847">MMSVELGMAKEIFGSNLLLQNKLVRASAPNSSELAGEISGTRFARPIKKLVFCLKLGFWSPY</sequence>
<evidence type="ECO:0000313" key="2">
    <source>
        <dbReference type="Proteomes" id="UP000179014"/>
    </source>
</evidence>
<evidence type="ECO:0000313" key="1">
    <source>
        <dbReference type="EMBL" id="OGG40246.1"/>
    </source>
</evidence>
<comment type="caution">
    <text evidence="1">The sequence shown here is derived from an EMBL/GenBank/DDBJ whole genome shotgun (WGS) entry which is preliminary data.</text>
</comment>
<dbReference type="Proteomes" id="UP000179014">
    <property type="component" value="Unassembled WGS sequence"/>
</dbReference>